<dbReference type="InterPro" id="IPR004441">
    <property type="entry name" value="rRNA_MeTrfase_TrmH"/>
</dbReference>
<dbReference type="SUPFAM" id="SSF75217">
    <property type="entry name" value="alpha/beta knot"/>
    <property type="match status" value="1"/>
</dbReference>
<evidence type="ECO:0000256" key="1">
    <source>
        <dbReference type="ARBA" id="ARBA00007228"/>
    </source>
</evidence>
<dbReference type="Gene3D" id="3.30.1330.30">
    <property type="match status" value="1"/>
</dbReference>
<dbReference type="Proteomes" id="UP001431199">
    <property type="component" value="Unassembled WGS sequence"/>
</dbReference>
<accession>A0ABT2LXK2</accession>
<protein>
    <submittedName>
        <fullName evidence="5">23S rRNA (Guanosine(2251)-2'-O)-methyltransferase RlmB</fullName>
    </submittedName>
</protein>
<dbReference type="InterPro" id="IPR001537">
    <property type="entry name" value="SpoU_MeTrfase"/>
</dbReference>
<proteinExistence type="inferred from homology"/>
<sequence length="262" mass="28905">MITSNTNEQIKNLIHLKDKSKARKTSGTFIVEGIKMFQEIPKEDFIKAYASESFYEKRKEEISDYFKKNNLKEDVQLVSDSVFKKISDTVTPQGILAVVRQKTYSIEDIIKSRNKEKSCIVVLDRIQDPGNLGTIVRTGEAAGITGIIMSSSTADIYNPKVIRSTMGSIYRVPFAIVADLPKAVDILREDGITCFAAHLKGELYNSGTLTKDCALLIGNEANGLSDEVANKADKLIKIPMAGKVESLNAAIATSILMYEATR</sequence>
<dbReference type="InterPro" id="IPR051259">
    <property type="entry name" value="rRNA_Methyltransferase"/>
</dbReference>
<dbReference type="InterPro" id="IPR013123">
    <property type="entry name" value="SpoU_subst-bd"/>
</dbReference>
<evidence type="ECO:0000256" key="2">
    <source>
        <dbReference type="ARBA" id="ARBA00022603"/>
    </source>
</evidence>
<evidence type="ECO:0000313" key="5">
    <source>
        <dbReference type="EMBL" id="MCT7397999.1"/>
    </source>
</evidence>
<feature type="domain" description="RNA 2-O ribose methyltransferase substrate binding" evidence="4">
    <location>
        <begin position="30"/>
        <end position="105"/>
    </location>
</feature>
<dbReference type="EMBL" id="JAODBU010000003">
    <property type="protein sequence ID" value="MCT7397999.1"/>
    <property type="molecule type" value="Genomic_DNA"/>
</dbReference>
<dbReference type="InterPro" id="IPR029064">
    <property type="entry name" value="Ribosomal_eL30-like_sf"/>
</dbReference>
<dbReference type="InterPro" id="IPR029026">
    <property type="entry name" value="tRNA_m1G_MTases_N"/>
</dbReference>
<dbReference type="NCBIfam" id="TIGR00186">
    <property type="entry name" value="rRNA_methyl_3"/>
    <property type="match status" value="1"/>
</dbReference>
<dbReference type="Gene3D" id="3.40.1280.10">
    <property type="match status" value="1"/>
</dbReference>
<organism evidence="5 6">
    <name type="scientific">Eubacterium album</name>
    <dbReference type="NCBI Taxonomy" id="2978477"/>
    <lineage>
        <taxon>Bacteria</taxon>
        <taxon>Bacillati</taxon>
        <taxon>Bacillota</taxon>
        <taxon>Clostridia</taxon>
        <taxon>Eubacteriales</taxon>
        <taxon>Eubacteriaceae</taxon>
        <taxon>Eubacterium</taxon>
    </lineage>
</organism>
<dbReference type="InterPro" id="IPR053888">
    <property type="entry name" value="MRM3-like_sub_bind"/>
</dbReference>
<dbReference type="CDD" id="cd18095">
    <property type="entry name" value="SpoU-like_rRNA-MTase"/>
    <property type="match status" value="1"/>
</dbReference>
<comment type="similarity">
    <text evidence="1">Belongs to the class IV-like SAM-binding methyltransferase superfamily. RNA methyltransferase TrmH family.</text>
</comment>
<keyword evidence="2" id="KW-0489">Methyltransferase</keyword>
<keyword evidence="3" id="KW-0808">Transferase</keyword>
<dbReference type="PANTHER" id="PTHR43191:SF2">
    <property type="entry name" value="RRNA METHYLTRANSFERASE 3, MITOCHONDRIAL"/>
    <property type="match status" value="1"/>
</dbReference>
<dbReference type="PANTHER" id="PTHR43191">
    <property type="entry name" value="RRNA METHYLTRANSFERASE 3"/>
    <property type="match status" value="1"/>
</dbReference>
<evidence type="ECO:0000259" key="4">
    <source>
        <dbReference type="SMART" id="SM00967"/>
    </source>
</evidence>
<dbReference type="InterPro" id="IPR029028">
    <property type="entry name" value="Alpha/beta_knot_MTases"/>
</dbReference>
<evidence type="ECO:0000256" key="3">
    <source>
        <dbReference type="ARBA" id="ARBA00022679"/>
    </source>
</evidence>
<comment type="caution">
    <text evidence="5">The sequence shown here is derived from an EMBL/GenBank/DDBJ whole genome shotgun (WGS) entry which is preliminary data.</text>
</comment>
<gene>
    <name evidence="5" type="primary">rlmB</name>
    <name evidence="5" type="ORF">N5B56_02700</name>
</gene>
<dbReference type="SUPFAM" id="SSF55315">
    <property type="entry name" value="L30e-like"/>
    <property type="match status" value="1"/>
</dbReference>
<reference evidence="5" key="1">
    <citation type="submission" date="2022-09" db="EMBL/GenBank/DDBJ databases">
        <title>Eubacterium sp. LFL-14 isolated from human feces.</title>
        <authorList>
            <person name="Liu F."/>
        </authorList>
    </citation>
    <scope>NUCLEOTIDE SEQUENCE</scope>
    <source>
        <strain evidence="5">LFL-14</strain>
    </source>
</reference>
<evidence type="ECO:0000313" key="6">
    <source>
        <dbReference type="Proteomes" id="UP001431199"/>
    </source>
</evidence>
<name>A0ABT2LXK2_9FIRM</name>
<keyword evidence="6" id="KW-1185">Reference proteome</keyword>
<dbReference type="Pfam" id="PF00588">
    <property type="entry name" value="SpoU_methylase"/>
    <property type="match status" value="1"/>
</dbReference>
<dbReference type="Pfam" id="PF22435">
    <property type="entry name" value="MRM3-like_sub_bind"/>
    <property type="match status" value="1"/>
</dbReference>
<dbReference type="SMART" id="SM00967">
    <property type="entry name" value="SpoU_sub_bind"/>
    <property type="match status" value="1"/>
</dbReference>